<evidence type="ECO:0000256" key="1">
    <source>
        <dbReference type="ARBA" id="ARBA00004429"/>
    </source>
</evidence>
<comment type="subcellular location">
    <subcellularLocation>
        <location evidence="1">Cell inner membrane</location>
        <topology evidence="1">Multi-pass membrane protein</topology>
    </subcellularLocation>
</comment>
<dbReference type="GO" id="GO:0022857">
    <property type="term" value="F:transmembrane transporter activity"/>
    <property type="evidence" value="ECO:0007669"/>
    <property type="project" value="TreeGrafter"/>
</dbReference>
<evidence type="ECO:0000256" key="5">
    <source>
        <dbReference type="ARBA" id="ARBA00022692"/>
    </source>
</evidence>
<evidence type="ECO:0000256" key="2">
    <source>
        <dbReference type="ARBA" id="ARBA00022448"/>
    </source>
</evidence>
<sequence length="145" mass="16261">MTIGNVLSRLITGTSWHFAAEISRLAVIVASFMGISYAARKGRHISMSALFDISPKPVKKVLSIINPFITALVLFTVGYFAVLYTYGIYETGRTTAALEFPFWLMVVAIPVGCFIGGIQFLRNMWTNIVHKEVYIAEEKIDYDEQ</sequence>
<reference evidence="11" key="1">
    <citation type="submission" date="2020-06" db="EMBL/GenBank/DDBJ databases">
        <title>Insight into the genomes of haloalkaliphilic bacilli from Kenyan soda lakes.</title>
        <authorList>
            <person name="Mwirichia R."/>
            <person name="Villamizar G.C."/>
            <person name="Poehlein A."/>
            <person name="Mugweru J."/>
            <person name="Kipnyargis A."/>
            <person name="Kiplimo D."/>
            <person name="Orwa P."/>
            <person name="Daniel R."/>
        </authorList>
    </citation>
    <scope>NUCLEOTIDE SEQUENCE</scope>
    <source>
        <strain evidence="11">B1096_S55</strain>
    </source>
</reference>
<keyword evidence="3" id="KW-1003">Cell membrane</keyword>
<keyword evidence="2" id="KW-0813">Transport</keyword>
<evidence type="ECO:0000259" key="10">
    <source>
        <dbReference type="Pfam" id="PF04290"/>
    </source>
</evidence>
<evidence type="ECO:0000313" key="12">
    <source>
        <dbReference type="Proteomes" id="UP001057753"/>
    </source>
</evidence>
<evidence type="ECO:0000256" key="3">
    <source>
        <dbReference type="ARBA" id="ARBA00022475"/>
    </source>
</evidence>
<name>A0A9Q4AZG8_SALAG</name>
<keyword evidence="12" id="KW-1185">Reference proteome</keyword>
<dbReference type="AlphaFoldDB" id="A0A9Q4AZG8"/>
<keyword evidence="5 9" id="KW-0812">Transmembrane</keyword>
<feature type="domain" description="Tripartite ATP-independent periplasmic transporters DctQ component" evidence="10">
    <location>
        <begin position="2"/>
        <end position="127"/>
    </location>
</feature>
<proteinExistence type="inferred from homology"/>
<dbReference type="InterPro" id="IPR055348">
    <property type="entry name" value="DctQ"/>
</dbReference>
<keyword evidence="4" id="KW-0997">Cell inner membrane</keyword>
<evidence type="ECO:0000256" key="9">
    <source>
        <dbReference type="SAM" id="Phobius"/>
    </source>
</evidence>
<dbReference type="GO" id="GO:0015740">
    <property type="term" value="P:C4-dicarboxylate transport"/>
    <property type="evidence" value="ECO:0007669"/>
    <property type="project" value="TreeGrafter"/>
</dbReference>
<evidence type="ECO:0000313" key="11">
    <source>
        <dbReference type="EMBL" id="MCR6095276.1"/>
    </source>
</evidence>
<evidence type="ECO:0000256" key="7">
    <source>
        <dbReference type="ARBA" id="ARBA00023136"/>
    </source>
</evidence>
<dbReference type="EMBL" id="JABXYM010000001">
    <property type="protein sequence ID" value="MCR6095276.1"/>
    <property type="molecule type" value="Genomic_DNA"/>
</dbReference>
<protein>
    <submittedName>
        <fullName evidence="11">TRAP transporter small permease</fullName>
    </submittedName>
</protein>
<comment type="caution">
    <text evidence="11">The sequence shown here is derived from an EMBL/GenBank/DDBJ whole genome shotgun (WGS) entry which is preliminary data.</text>
</comment>
<keyword evidence="6 9" id="KW-1133">Transmembrane helix</keyword>
<comment type="similarity">
    <text evidence="8">Belongs to the TRAP transporter small permease family.</text>
</comment>
<accession>A0A9Q4AZG8</accession>
<dbReference type="GO" id="GO:0005886">
    <property type="term" value="C:plasma membrane"/>
    <property type="evidence" value="ECO:0007669"/>
    <property type="project" value="UniProtKB-SubCell"/>
</dbReference>
<feature type="transmembrane region" description="Helical" evidence="9">
    <location>
        <begin position="102"/>
        <end position="121"/>
    </location>
</feature>
<gene>
    <name evidence="11" type="ORF">HXA33_01760</name>
</gene>
<dbReference type="InterPro" id="IPR007387">
    <property type="entry name" value="TRAP_DctQ"/>
</dbReference>
<organism evidence="11 12">
    <name type="scientific">Salipaludibacillus agaradhaerens</name>
    <name type="common">Bacillus agaradhaerens</name>
    <dbReference type="NCBI Taxonomy" id="76935"/>
    <lineage>
        <taxon>Bacteria</taxon>
        <taxon>Bacillati</taxon>
        <taxon>Bacillota</taxon>
        <taxon>Bacilli</taxon>
        <taxon>Bacillales</taxon>
        <taxon>Bacillaceae</taxon>
    </lineage>
</organism>
<dbReference type="Proteomes" id="UP001057753">
    <property type="component" value="Unassembled WGS sequence"/>
</dbReference>
<dbReference type="PANTHER" id="PTHR35011">
    <property type="entry name" value="2,3-DIKETO-L-GULONATE TRAP TRANSPORTER SMALL PERMEASE PROTEIN YIAM"/>
    <property type="match status" value="1"/>
</dbReference>
<dbReference type="PANTHER" id="PTHR35011:SF2">
    <property type="entry name" value="2,3-DIKETO-L-GULONATE TRAP TRANSPORTER SMALL PERMEASE PROTEIN YIAM"/>
    <property type="match status" value="1"/>
</dbReference>
<keyword evidence="7 9" id="KW-0472">Membrane</keyword>
<evidence type="ECO:0000256" key="6">
    <source>
        <dbReference type="ARBA" id="ARBA00022989"/>
    </source>
</evidence>
<evidence type="ECO:0000256" key="4">
    <source>
        <dbReference type="ARBA" id="ARBA00022519"/>
    </source>
</evidence>
<dbReference type="Pfam" id="PF04290">
    <property type="entry name" value="DctQ"/>
    <property type="match status" value="1"/>
</dbReference>
<evidence type="ECO:0000256" key="8">
    <source>
        <dbReference type="ARBA" id="ARBA00038436"/>
    </source>
</evidence>
<feature type="transmembrane region" description="Helical" evidence="9">
    <location>
        <begin position="22"/>
        <end position="40"/>
    </location>
</feature>
<feature type="transmembrane region" description="Helical" evidence="9">
    <location>
        <begin position="61"/>
        <end position="82"/>
    </location>
</feature>